<accession>A0ABV6QC72</accession>
<name>A0ABV6QC72_9FLAO</name>
<feature type="region of interest" description="Disordered" evidence="1">
    <location>
        <begin position="436"/>
        <end position="461"/>
    </location>
</feature>
<dbReference type="EMBL" id="JBHLTQ010000018">
    <property type="protein sequence ID" value="MFC0605893.1"/>
    <property type="molecule type" value="Genomic_DNA"/>
</dbReference>
<evidence type="ECO:0000313" key="3">
    <source>
        <dbReference type="Proteomes" id="UP001589832"/>
    </source>
</evidence>
<feature type="compositionally biased region" description="Polar residues" evidence="1">
    <location>
        <begin position="444"/>
        <end position="461"/>
    </location>
</feature>
<evidence type="ECO:0000313" key="2">
    <source>
        <dbReference type="EMBL" id="MFC0605893.1"/>
    </source>
</evidence>
<keyword evidence="3" id="KW-1185">Reference proteome</keyword>
<proteinExistence type="predicted"/>
<comment type="caution">
    <text evidence="2">The sequence shown here is derived from an EMBL/GenBank/DDBJ whole genome shotgun (WGS) entry which is preliminary data.</text>
</comment>
<sequence length="461" mass="53042">MNTHRLNRNSYLSLSGNNLNYFEITGRGTTDSTSNTKEDFSEWSENPLDIGDFKVLPNGNNNDIPTQIQETVLPNSFAHRALKRKAELLVEQGPYIYTQKVDGTKYTRTPEENSQLTEWLESFNYEELLHKNAIDYYFNECVYTKIFRQKSGRLAQSSEPAQIEHVSAFNCRLAYRKNDKKERPTHVIVGNWKKQDQQDLKVYPLYDPKNPDKYPVAIAYNKFYTFGMSDYPLPDIYGSLDWITNTTNTPKIFKAFSENSLNIKWHIQSPEEFWEAKRKIIKENIKATPSLGPYKEQMLEDLKTEILDQLSTLLSGVENVGKFWHNEYVVRLIGASATEQGWKITPIEQKTKEWVESQIKMYDTAIYAVQASLGVHASLLMVGADGKSDSGSEQLYAYVTHQKTATPIPEYYVCKAINDIIKSKFNTNQKIGFYRTTPERQQDVSDSQRAIPSTTTKTPTE</sequence>
<dbReference type="Proteomes" id="UP001589832">
    <property type="component" value="Unassembled WGS sequence"/>
</dbReference>
<dbReference type="RefSeq" id="WP_386065300.1">
    <property type="nucleotide sequence ID" value="NZ_JBHLTQ010000018.1"/>
</dbReference>
<evidence type="ECO:0000256" key="1">
    <source>
        <dbReference type="SAM" id="MobiDB-lite"/>
    </source>
</evidence>
<organism evidence="2 3">
    <name type="scientific">Winogradskyella pulchriflava</name>
    <dbReference type="NCBI Taxonomy" id="1110688"/>
    <lineage>
        <taxon>Bacteria</taxon>
        <taxon>Pseudomonadati</taxon>
        <taxon>Bacteroidota</taxon>
        <taxon>Flavobacteriia</taxon>
        <taxon>Flavobacteriales</taxon>
        <taxon>Flavobacteriaceae</taxon>
        <taxon>Winogradskyella</taxon>
    </lineage>
</organism>
<gene>
    <name evidence="2" type="ORF">ACFFGA_15130</name>
</gene>
<protein>
    <submittedName>
        <fullName evidence="2">Uncharacterized protein</fullName>
    </submittedName>
</protein>
<reference evidence="2 3" key="1">
    <citation type="submission" date="2024-09" db="EMBL/GenBank/DDBJ databases">
        <authorList>
            <person name="Sun Q."/>
            <person name="Mori K."/>
        </authorList>
    </citation>
    <scope>NUCLEOTIDE SEQUENCE [LARGE SCALE GENOMIC DNA]</scope>
    <source>
        <strain evidence="2 3">NCAIM B.02481</strain>
    </source>
</reference>